<evidence type="ECO:0000313" key="1">
    <source>
        <dbReference type="EMBL" id="RDX72324.1"/>
    </source>
</evidence>
<dbReference type="EMBL" id="QJKJ01010953">
    <property type="protein sequence ID" value="RDX72324.1"/>
    <property type="molecule type" value="Genomic_DNA"/>
</dbReference>
<reference evidence="1" key="1">
    <citation type="submission" date="2018-05" db="EMBL/GenBank/DDBJ databases">
        <title>Draft genome of Mucuna pruriens seed.</title>
        <authorList>
            <person name="Nnadi N.E."/>
            <person name="Vos R."/>
            <person name="Hasami M.H."/>
            <person name="Devisetty U.K."/>
            <person name="Aguiy J.C."/>
        </authorList>
    </citation>
    <scope>NUCLEOTIDE SEQUENCE [LARGE SCALE GENOMIC DNA]</scope>
    <source>
        <strain evidence="1">JCA_2017</strain>
    </source>
</reference>
<keyword evidence="2" id="KW-1185">Reference proteome</keyword>
<sequence length="128" mass="14444">MELKNDLAIVGKVCLCSLHYTKCRAPYHLCVPVAVGRKWHTLKVHRVHSKAQGKKPMDINDHFKEFIQHSKDKMMRSVSNIDWAQSNPATAAPNHEAHDSSNKSAKVAICWPARSKLNLLVSRFEGTT</sequence>
<evidence type="ECO:0000313" key="2">
    <source>
        <dbReference type="Proteomes" id="UP000257109"/>
    </source>
</evidence>
<dbReference type="Proteomes" id="UP000257109">
    <property type="component" value="Unassembled WGS sequence"/>
</dbReference>
<organism evidence="1 2">
    <name type="scientific">Mucuna pruriens</name>
    <name type="common">Velvet bean</name>
    <name type="synonym">Dolichos pruriens</name>
    <dbReference type="NCBI Taxonomy" id="157652"/>
    <lineage>
        <taxon>Eukaryota</taxon>
        <taxon>Viridiplantae</taxon>
        <taxon>Streptophyta</taxon>
        <taxon>Embryophyta</taxon>
        <taxon>Tracheophyta</taxon>
        <taxon>Spermatophyta</taxon>
        <taxon>Magnoliopsida</taxon>
        <taxon>eudicotyledons</taxon>
        <taxon>Gunneridae</taxon>
        <taxon>Pentapetalae</taxon>
        <taxon>rosids</taxon>
        <taxon>fabids</taxon>
        <taxon>Fabales</taxon>
        <taxon>Fabaceae</taxon>
        <taxon>Papilionoideae</taxon>
        <taxon>50 kb inversion clade</taxon>
        <taxon>NPAAA clade</taxon>
        <taxon>indigoferoid/millettioid clade</taxon>
        <taxon>Phaseoleae</taxon>
        <taxon>Mucuna</taxon>
    </lineage>
</organism>
<accession>A0A371F268</accession>
<feature type="non-terminal residue" evidence="1">
    <location>
        <position position="1"/>
    </location>
</feature>
<dbReference type="AlphaFoldDB" id="A0A371F268"/>
<name>A0A371F268_MUCPR</name>
<proteinExistence type="predicted"/>
<comment type="caution">
    <text evidence="1">The sequence shown here is derived from an EMBL/GenBank/DDBJ whole genome shotgun (WGS) entry which is preliminary data.</text>
</comment>
<gene>
    <name evidence="1" type="ORF">CR513_48207</name>
</gene>
<protein>
    <submittedName>
        <fullName evidence="1">Uncharacterized protein</fullName>
    </submittedName>
</protein>